<evidence type="ECO:0000313" key="4">
    <source>
        <dbReference type="Proteomes" id="UP000662703"/>
    </source>
</evidence>
<evidence type="ECO:0000313" key="3">
    <source>
        <dbReference type="EMBL" id="MBF5055179.1"/>
    </source>
</evidence>
<gene>
    <name evidence="3" type="ORF">Y5W_00473</name>
</gene>
<protein>
    <submittedName>
        <fullName evidence="3">DNA-binding protein</fullName>
    </submittedName>
</protein>
<dbReference type="InterPro" id="IPR001387">
    <property type="entry name" value="Cro/C1-type_HTH"/>
</dbReference>
<dbReference type="SUPFAM" id="SSF47413">
    <property type="entry name" value="lambda repressor-like DNA-binding domains"/>
    <property type="match status" value="1"/>
</dbReference>
<organism evidence="3 4">
    <name type="scientific">Alloalcanivorax profundimaris</name>
    <dbReference type="NCBI Taxonomy" id="2735259"/>
    <lineage>
        <taxon>Bacteria</taxon>
        <taxon>Pseudomonadati</taxon>
        <taxon>Pseudomonadota</taxon>
        <taxon>Gammaproteobacteria</taxon>
        <taxon>Oceanospirillales</taxon>
        <taxon>Alcanivoracaceae</taxon>
        <taxon>Alloalcanivorax</taxon>
    </lineage>
</organism>
<name>A0ABS0AMM5_9GAMM</name>
<proteinExistence type="predicted"/>
<comment type="caution">
    <text evidence="3">The sequence shown here is derived from an EMBL/GenBank/DDBJ whole genome shotgun (WGS) entry which is preliminary data.</text>
</comment>
<dbReference type="Pfam" id="PF13560">
    <property type="entry name" value="HTH_31"/>
    <property type="match status" value="1"/>
</dbReference>
<evidence type="ECO:0000259" key="2">
    <source>
        <dbReference type="PROSITE" id="PS50943"/>
    </source>
</evidence>
<accession>A0ABS0AMM5</accession>
<evidence type="ECO:0000256" key="1">
    <source>
        <dbReference type="SAM" id="MobiDB-lite"/>
    </source>
</evidence>
<keyword evidence="3" id="KW-0238">DNA-binding</keyword>
<dbReference type="CDD" id="cd00093">
    <property type="entry name" value="HTH_XRE"/>
    <property type="match status" value="1"/>
</dbReference>
<keyword evidence="4" id="KW-1185">Reference proteome</keyword>
<feature type="domain" description="HTH cro/C1-type" evidence="2">
    <location>
        <begin position="11"/>
        <end position="65"/>
    </location>
</feature>
<dbReference type="InterPro" id="IPR010982">
    <property type="entry name" value="Lambda_DNA-bd_dom_sf"/>
</dbReference>
<dbReference type="RefSeq" id="WP_194864045.1">
    <property type="nucleotide sequence ID" value="NZ_ARXX01000004.1"/>
</dbReference>
<sequence length="113" mass="12763">MTKDLNIGGLLRERRLQQGKTLKQIASRAFTDPGNLSRIERNEQQLSVPRMLALCDALDWSPEEFVRRLERRRGRTVGEPPRDYNGSRGGGLDLTTGDRLQVSFTARLAPGKE</sequence>
<dbReference type="Gene3D" id="1.10.260.40">
    <property type="entry name" value="lambda repressor-like DNA-binding domains"/>
    <property type="match status" value="1"/>
</dbReference>
<feature type="region of interest" description="Disordered" evidence="1">
    <location>
        <begin position="71"/>
        <end position="96"/>
    </location>
</feature>
<dbReference type="GO" id="GO:0003677">
    <property type="term" value="F:DNA binding"/>
    <property type="evidence" value="ECO:0007669"/>
    <property type="project" value="UniProtKB-KW"/>
</dbReference>
<dbReference type="EMBL" id="ARXX01000004">
    <property type="protein sequence ID" value="MBF5055179.1"/>
    <property type="molecule type" value="Genomic_DNA"/>
</dbReference>
<reference evidence="3 4" key="1">
    <citation type="submission" date="2012-09" db="EMBL/GenBank/DDBJ databases">
        <title>Genome Sequence of alkane-degrading Bacterium Alcanivorax sp. 521-1.</title>
        <authorList>
            <person name="Lai Q."/>
            <person name="Shao Z."/>
        </authorList>
    </citation>
    <scope>NUCLEOTIDE SEQUENCE [LARGE SCALE GENOMIC DNA]</scope>
    <source>
        <strain evidence="3 4">521-1</strain>
    </source>
</reference>
<dbReference type="Proteomes" id="UP000662703">
    <property type="component" value="Unassembled WGS sequence"/>
</dbReference>
<dbReference type="PROSITE" id="PS50943">
    <property type="entry name" value="HTH_CROC1"/>
    <property type="match status" value="1"/>
</dbReference>
<dbReference type="SMART" id="SM00530">
    <property type="entry name" value="HTH_XRE"/>
    <property type="match status" value="1"/>
</dbReference>